<proteinExistence type="predicted"/>
<dbReference type="AlphaFoldDB" id="A0A1M4Y810"/>
<evidence type="ECO:0000313" key="2">
    <source>
        <dbReference type="EMBL" id="SHF01911.1"/>
    </source>
</evidence>
<protein>
    <submittedName>
        <fullName evidence="2">Uncharacterized membrane protein</fullName>
    </submittedName>
</protein>
<dbReference type="STRING" id="112248.SAMN05444392_10699"/>
<dbReference type="RefSeq" id="WP_073154933.1">
    <property type="nucleotide sequence ID" value="NZ_FQVL01000006.1"/>
</dbReference>
<gene>
    <name evidence="2" type="ORF">SAMN05444392_10699</name>
</gene>
<dbReference type="Pfam" id="PF22564">
    <property type="entry name" value="HAAS"/>
    <property type="match status" value="1"/>
</dbReference>
<evidence type="ECO:0000313" key="3">
    <source>
        <dbReference type="Proteomes" id="UP000184476"/>
    </source>
</evidence>
<reference evidence="2 3" key="1">
    <citation type="submission" date="2016-11" db="EMBL/GenBank/DDBJ databases">
        <authorList>
            <person name="Jaros S."/>
            <person name="Januszkiewicz K."/>
            <person name="Wedrychowicz H."/>
        </authorList>
    </citation>
    <scope>NUCLEOTIDE SEQUENCE [LARGE SCALE GENOMIC DNA]</scope>
    <source>
        <strain evidence="2 3">DSM 44666</strain>
    </source>
</reference>
<evidence type="ECO:0000256" key="1">
    <source>
        <dbReference type="SAM" id="Phobius"/>
    </source>
</evidence>
<sequence>MNKQDYLNQLESGLLKIPKKARQSILDDFEEHFEVGREKGMKEEEVAKKLGDPAVISKEMIMEYQVAVASQKRSFFSVLHAVILSIRSDLNPTVKFLPILVMLIAYLLLWILPIIFIFSPITLLSTMPLIDRTDVLFYIFVALTTFSLGSLAGSGLYLLGKRLIHKSIHFLNLHLKVNKKGVQLP</sequence>
<dbReference type="Proteomes" id="UP000184476">
    <property type="component" value="Unassembled WGS sequence"/>
</dbReference>
<accession>A0A1M4Y810</accession>
<dbReference type="EMBL" id="FQVL01000006">
    <property type="protein sequence ID" value="SHF01911.1"/>
    <property type="molecule type" value="Genomic_DNA"/>
</dbReference>
<feature type="transmembrane region" description="Helical" evidence="1">
    <location>
        <begin position="96"/>
        <end position="123"/>
    </location>
</feature>
<organism evidence="2 3">
    <name type="scientific">Seinonella peptonophila</name>
    <dbReference type="NCBI Taxonomy" id="112248"/>
    <lineage>
        <taxon>Bacteria</taxon>
        <taxon>Bacillati</taxon>
        <taxon>Bacillota</taxon>
        <taxon>Bacilli</taxon>
        <taxon>Bacillales</taxon>
        <taxon>Thermoactinomycetaceae</taxon>
        <taxon>Seinonella</taxon>
    </lineage>
</organism>
<feature type="transmembrane region" description="Helical" evidence="1">
    <location>
        <begin position="135"/>
        <end position="159"/>
    </location>
</feature>
<keyword evidence="1" id="KW-0472">Membrane</keyword>
<dbReference type="OrthoDB" id="9804829at2"/>
<keyword evidence="1" id="KW-0812">Transmembrane</keyword>
<keyword evidence="1" id="KW-1133">Transmembrane helix</keyword>
<name>A0A1M4Y810_9BACL</name>
<keyword evidence="3" id="KW-1185">Reference proteome</keyword>